<feature type="transmembrane region" description="Helical" evidence="1">
    <location>
        <begin position="306"/>
        <end position="328"/>
    </location>
</feature>
<evidence type="ECO:0000313" key="2">
    <source>
        <dbReference type="EMBL" id="KXB01028.1"/>
    </source>
</evidence>
<dbReference type="EMBL" id="LHXV01000030">
    <property type="protein sequence ID" value="KXB01028.1"/>
    <property type="molecule type" value="Genomic_DNA"/>
</dbReference>
<dbReference type="Proteomes" id="UP000070344">
    <property type="component" value="Unassembled WGS sequence"/>
</dbReference>
<evidence type="ECO:0000313" key="3">
    <source>
        <dbReference type="Proteomes" id="UP000070344"/>
    </source>
</evidence>
<feature type="transmembrane region" description="Helical" evidence="1">
    <location>
        <begin position="206"/>
        <end position="226"/>
    </location>
</feature>
<keyword evidence="1" id="KW-0472">Membrane</keyword>
<proteinExistence type="predicted"/>
<name>A0A133V3K9_9EURY</name>
<evidence type="ECO:0000256" key="1">
    <source>
        <dbReference type="SAM" id="Phobius"/>
    </source>
</evidence>
<reference evidence="2 3" key="1">
    <citation type="journal article" date="2016" name="Sci. Rep.">
        <title>Metabolic traits of an uncultured archaeal lineage -MSBL1- from brine pools of the Red Sea.</title>
        <authorList>
            <person name="Mwirichia R."/>
            <person name="Alam I."/>
            <person name="Rashid M."/>
            <person name="Vinu M."/>
            <person name="Ba-Alawi W."/>
            <person name="Anthony Kamau A."/>
            <person name="Kamanda Ngugi D."/>
            <person name="Goker M."/>
            <person name="Klenk H.P."/>
            <person name="Bajic V."/>
            <person name="Stingl U."/>
        </authorList>
    </citation>
    <scope>NUCLEOTIDE SEQUENCE [LARGE SCALE GENOMIC DNA]</scope>
    <source>
        <strain evidence="2">SCGC-AAA259O05</strain>
    </source>
</reference>
<keyword evidence="1" id="KW-0812">Transmembrane</keyword>
<feature type="transmembrane region" description="Helical" evidence="1">
    <location>
        <begin position="170"/>
        <end position="199"/>
    </location>
</feature>
<gene>
    <name evidence="2" type="ORF">AKJ41_03015</name>
</gene>
<sequence length="412" mass="44570">MTNVWDRSDFLRYSFLAIVLCLSLFFLASSLPSAGASSEEITVHVYGSAGCSSCEQVKEKLVGVYGSESVVYHPLSEEPNAFYFKKIFSEALPGEEREIPLVGVIREGRLVAVVGGYEERYLNRGFWKSIGSSPPASYYGGENHKIESPDYVRRLVLQKVRPGQVSFGDLIVPVAVAAAADAVNPCAFSLFIVFLTYLVTRLNRGVLKVGGSFVLAVFVVYFFIGLGLRQCLAAFSFLRYGVAVFGAFVGVLQMSDLFLGHGITLTPDAFKERVRAEIGSSSDLACRTCGSSQASGSSRDDLSERIVGGITSPAGAFALGLLTSLLLLPCTSGPYFVAANFISKSAGLGLVLLFIYNSIFVLPFVAILLGVRGMTLETLRVKKWWKEWSQVVGFVAGAAIFILSVFVLFSCL</sequence>
<evidence type="ECO:0008006" key="4">
    <source>
        <dbReference type="Google" id="ProtNLM"/>
    </source>
</evidence>
<comment type="caution">
    <text evidence="2">The sequence shown here is derived from an EMBL/GenBank/DDBJ whole genome shotgun (WGS) entry which is preliminary data.</text>
</comment>
<feature type="transmembrane region" description="Helical" evidence="1">
    <location>
        <begin position="348"/>
        <end position="371"/>
    </location>
</feature>
<protein>
    <recommendedName>
        <fullName evidence="4">Cytochrome C biogenesis protein transmembrane domain-containing protein</fullName>
    </recommendedName>
</protein>
<accession>A0A133V3K9</accession>
<keyword evidence="3" id="KW-1185">Reference proteome</keyword>
<organism evidence="2 3">
    <name type="scientific">candidate division MSBL1 archaeon SCGC-AAA259O05</name>
    <dbReference type="NCBI Taxonomy" id="1698271"/>
    <lineage>
        <taxon>Archaea</taxon>
        <taxon>Methanobacteriati</taxon>
        <taxon>Methanobacteriota</taxon>
        <taxon>candidate division MSBL1</taxon>
    </lineage>
</organism>
<feature type="transmembrane region" description="Helical" evidence="1">
    <location>
        <begin position="391"/>
        <end position="409"/>
    </location>
</feature>
<keyword evidence="1" id="KW-1133">Transmembrane helix</keyword>
<dbReference type="AlphaFoldDB" id="A0A133V3K9"/>